<evidence type="ECO:0000313" key="11">
    <source>
        <dbReference type="Proteomes" id="UP000031167"/>
    </source>
</evidence>
<evidence type="ECO:0000256" key="7">
    <source>
        <dbReference type="SAM" id="Phobius"/>
    </source>
</evidence>
<sequence length="405" mass="43809">MNFLNLLKIAWKAILLNKTRAMLTMLGIIIGVASVIAMLAIGEGSKESIKKNISSMGANLITVRPGAGMMGGVRSDPSAMQTLTLADYNALKKQVKLIKNISPLVNGSGQSIAGSNNWPTSIYGASPEYLKIRDWGVEEGSMFTEDDVEAYGKVAVIGKTVQENLFPNENPIGKMIRFKNIPFKVIGVLKEKGENTFGQDQDDIIIAPYTAVQKRILAQTYLQSIVASSLNEENSEAAVNEIKAVMEAQHKIKPDQDNDFNVSSQQELISTFSSTSEMLTVLLVAIASISLIVGGIGIMNIMYVSVKERTKEIGLRMAIGAKGNDILMQFLIESVLISITGGILGVIIGLVATFCVKQFAGWPVSITMVSIVISFAVCTITGVFFGWYPARKAAQADPINALRYE</sequence>
<protein>
    <submittedName>
        <fullName evidence="10">Multidrug ABC transporter substrate-binding protein</fullName>
    </submittedName>
</protein>
<keyword evidence="2" id="KW-1003">Cell membrane</keyword>
<dbReference type="Pfam" id="PF12704">
    <property type="entry name" value="MacB_PCD"/>
    <property type="match status" value="1"/>
</dbReference>
<name>A0A0B4CXS3_9FLAO</name>
<dbReference type="STRING" id="363331.RM51_18670"/>
<feature type="transmembrane region" description="Helical" evidence="7">
    <location>
        <begin position="364"/>
        <end position="388"/>
    </location>
</feature>
<accession>A0A0B4CXS3</accession>
<dbReference type="EMBL" id="JWTA01000023">
    <property type="protein sequence ID" value="KIC61167.1"/>
    <property type="molecule type" value="Genomic_DNA"/>
</dbReference>
<evidence type="ECO:0000259" key="9">
    <source>
        <dbReference type="Pfam" id="PF12704"/>
    </source>
</evidence>
<feature type="domain" description="ABC3 transporter permease C-terminal" evidence="8">
    <location>
        <begin position="285"/>
        <end position="398"/>
    </location>
</feature>
<comment type="caution">
    <text evidence="10">The sequence shown here is derived from an EMBL/GenBank/DDBJ whole genome shotgun (WGS) entry which is preliminary data.</text>
</comment>
<feature type="transmembrane region" description="Helical" evidence="7">
    <location>
        <begin position="326"/>
        <end position="352"/>
    </location>
</feature>
<feature type="transmembrane region" description="Helical" evidence="7">
    <location>
        <begin position="21"/>
        <end position="42"/>
    </location>
</feature>
<dbReference type="GO" id="GO:0005886">
    <property type="term" value="C:plasma membrane"/>
    <property type="evidence" value="ECO:0007669"/>
    <property type="project" value="UniProtKB-SubCell"/>
</dbReference>
<dbReference type="OrthoDB" id="9770036at2"/>
<dbReference type="PANTHER" id="PTHR30572">
    <property type="entry name" value="MEMBRANE COMPONENT OF TRANSPORTER-RELATED"/>
    <property type="match status" value="1"/>
</dbReference>
<dbReference type="GO" id="GO:0022857">
    <property type="term" value="F:transmembrane transporter activity"/>
    <property type="evidence" value="ECO:0007669"/>
    <property type="project" value="TreeGrafter"/>
</dbReference>
<feature type="transmembrane region" description="Helical" evidence="7">
    <location>
        <begin position="278"/>
        <end position="305"/>
    </location>
</feature>
<dbReference type="PANTHER" id="PTHR30572:SF4">
    <property type="entry name" value="ABC TRANSPORTER PERMEASE YTRF"/>
    <property type="match status" value="1"/>
</dbReference>
<keyword evidence="3 7" id="KW-0812">Transmembrane</keyword>
<dbReference type="AlphaFoldDB" id="A0A0B4CXS3"/>
<comment type="subcellular location">
    <subcellularLocation>
        <location evidence="1">Cell membrane</location>
        <topology evidence="1">Multi-pass membrane protein</topology>
    </subcellularLocation>
</comment>
<keyword evidence="5 7" id="KW-0472">Membrane</keyword>
<organism evidence="10 11">
    <name type="scientific">Chryseobacterium taiwanense</name>
    <dbReference type="NCBI Taxonomy" id="363331"/>
    <lineage>
        <taxon>Bacteria</taxon>
        <taxon>Pseudomonadati</taxon>
        <taxon>Bacteroidota</taxon>
        <taxon>Flavobacteriia</taxon>
        <taxon>Flavobacteriales</taxon>
        <taxon>Weeksellaceae</taxon>
        <taxon>Chryseobacterium group</taxon>
        <taxon>Chryseobacterium</taxon>
    </lineage>
</organism>
<dbReference type="Proteomes" id="UP000031167">
    <property type="component" value="Unassembled WGS sequence"/>
</dbReference>
<evidence type="ECO:0000256" key="4">
    <source>
        <dbReference type="ARBA" id="ARBA00022989"/>
    </source>
</evidence>
<reference evidence="10 11" key="1">
    <citation type="submission" date="2014-12" db="EMBL/GenBank/DDBJ databases">
        <title>Genome sequencing of Chryseobacterium taiwanense TPW19.</title>
        <authorList>
            <person name="Tan P.W."/>
            <person name="Chan K.-G."/>
        </authorList>
    </citation>
    <scope>NUCLEOTIDE SEQUENCE [LARGE SCALE GENOMIC DNA]</scope>
    <source>
        <strain evidence="10 11">TPW19</strain>
    </source>
</reference>
<evidence type="ECO:0000256" key="3">
    <source>
        <dbReference type="ARBA" id="ARBA00022692"/>
    </source>
</evidence>
<comment type="similarity">
    <text evidence="6">Belongs to the ABC-4 integral membrane protein family.</text>
</comment>
<dbReference type="Pfam" id="PF02687">
    <property type="entry name" value="FtsX"/>
    <property type="match status" value="1"/>
</dbReference>
<feature type="domain" description="MacB-like periplasmic core" evidence="9">
    <location>
        <begin position="22"/>
        <end position="244"/>
    </location>
</feature>
<dbReference type="InterPro" id="IPR025857">
    <property type="entry name" value="MacB_PCD"/>
</dbReference>
<gene>
    <name evidence="10" type="ORF">RM51_18670</name>
</gene>
<evidence type="ECO:0000256" key="2">
    <source>
        <dbReference type="ARBA" id="ARBA00022475"/>
    </source>
</evidence>
<evidence type="ECO:0000256" key="5">
    <source>
        <dbReference type="ARBA" id="ARBA00023136"/>
    </source>
</evidence>
<evidence type="ECO:0000313" key="10">
    <source>
        <dbReference type="EMBL" id="KIC61167.1"/>
    </source>
</evidence>
<keyword evidence="11" id="KW-1185">Reference proteome</keyword>
<dbReference type="RefSeq" id="WP_039373191.1">
    <property type="nucleotide sequence ID" value="NZ_JWTA01000023.1"/>
</dbReference>
<keyword evidence="4 7" id="KW-1133">Transmembrane helix</keyword>
<evidence type="ECO:0000256" key="1">
    <source>
        <dbReference type="ARBA" id="ARBA00004651"/>
    </source>
</evidence>
<dbReference type="InterPro" id="IPR050250">
    <property type="entry name" value="Macrolide_Exporter_MacB"/>
</dbReference>
<proteinExistence type="inferred from homology"/>
<evidence type="ECO:0000256" key="6">
    <source>
        <dbReference type="ARBA" id="ARBA00038076"/>
    </source>
</evidence>
<dbReference type="InterPro" id="IPR003838">
    <property type="entry name" value="ABC3_permease_C"/>
</dbReference>
<evidence type="ECO:0000259" key="8">
    <source>
        <dbReference type="Pfam" id="PF02687"/>
    </source>
</evidence>